<proteinExistence type="predicted"/>
<gene>
    <name evidence="1" type="ORF">Mgra_00005711</name>
</gene>
<organism evidence="1 2">
    <name type="scientific">Meloidogyne graminicola</name>
    <dbReference type="NCBI Taxonomy" id="189291"/>
    <lineage>
        <taxon>Eukaryota</taxon>
        <taxon>Metazoa</taxon>
        <taxon>Ecdysozoa</taxon>
        <taxon>Nematoda</taxon>
        <taxon>Chromadorea</taxon>
        <taxon>Rhabditida</taxon>
        <taxon>Tylenchina</taxon>
        <taxon>Tylenchomorpha</taxon>
        <taxon>Tylenchoidea</taxon>
        <taxon>Meloidogynidae</taxon>
        <taxon>Meloidogyninae</taxon>
        <taxon>Meloidogyne</taxon>
    </lineage>
</organism>
<reference evidence="1" key="1">
    <citation type="journal article" date="2020" name="Ecol. Evol.">
        <title>Genome structure and content of the rice root-knot nematode (Meloidogyne graminicola).</title>
        <authorList>
            <person name="Phan N.T."/>
            <person name="Danchin E.G.J."/>
            <person name="Klopp C."/>
            <person name="Perfus-Barbeoch L."/>
            <person name="Kozlowski D.K."/>
            <person name="Koutsovoulos G.D."/>
            <person name="Lopez-Roques C."/>
            <person name="Bouchez O."/>
            <person name="Zahm M."/>
            <person name="Besnard G."/>
            <person name="Bellafiore S."/>
        </authorList>
    </citation>
    <scope>NUCLEOTIDE SEQUENCE</scope>
    <source>
        <strain evidence="1">VN-18</strain>
    </source>
</reference>
<dbReference type="Proteomes" id="UP000605970">
    <property type="component" value="Unassembled WGS sequence"/>
</dbReference>
<protein>
    <submittedName>
        <fullName evidence="1">Uncharacterized protein</fullName>
    </submittedName>
</protein>
<keyword evidence="2" id="KW-1185">Reference proteome</keyword>
<dbReference type="EMBL" id="JABEBT010000050">
    <property type="protein sequence ID" value="KAF7634818.1"/>
    <property type="molecule type" value="Genomic_DNA"/>
</dbReference>
<dbReference type="AlphaFoldDB" id="A0A8S9ZNS3"/>
<evidence type="ECO:0000313" key="1">
    <source>
        <dbReference type="EMBL" id="KAF7634818.1"/>
    </source>
</evidence>
<accession>A0A8S9ZNS3</accession>
<evidence type="ECO:0000313" key="2">
    <source>
        <dbReference type="Proteomes" id="UP000605970"/>
    </source>
</evidence>
<name>A0A8S9ZNS3_9BILA</name>
<comment type="caution">
    <text evidence="1">The sequence shown here is derived from an EMBL/GenBank/DDBJ whole genome shotgun (WGS) entry which is preliminary data.</text>
</comment>
<sequence>MKLMKKLMKTIQNGINIINIIVLKKDY</sequence>